<feature type="domain" description="4Fe-4S ferredoxin-type" evidence="1">
    <location>
        <begin position="11"/>
        <end position="44"/>
    </location>
</feature>
<evidence type="ECO:0000313" key="3">
    <source>
        <dbReference type="Proteomes" id="UP000315891"/>
    </source>
</evidence>
<gene>
    <name evidence="2" type="ORF">FNZ56_02995</name>
</gene>
<dbReference type="EMBL" id="CP041742">
    <property type="protein sequence ID" value="QDQ74734.1"/>
    <property type="molecule type" value="Genomic_DNA"/>
</dbReference>
<dbReference type="Pfam" id="PF00037">
    <property type="entry name" value="Fer4"/>
    <property type="match status" value="1"/>
</dbReference>
<dbReference type="RefSeq" id="WP_143880243.1">
    <property type="nucleotide sequence ID" value="NZ_BAABLZ010000002.1"/>
</dbReference>
<evidence type="ECO:0000313" key="2">
    <source>
        <dbReference type="EMBL" id="QDQ74734.1"/>
    </source>
</evidence>
<proteinExistence type="predicted"/>
<name>A0A516V8D9_9GAMM</name>
<dbReference type="SUPFAM" id="SSF54862">
    <property type="entry name" value="4Fe-4S ferredoxins"/>
    <property type="match status" value="1"/>
</dbReference>
<reference evidence="2 3" key="1">
    <citation type="submission" date="2019-07" db="EMBL/GenBank/DDBJ databases">
        <title>Lysobacter weifangensis sp. nov., isolated from bensulfuron-methyl contaminated farmland soil.</title>
        <authorList>
            <person name="Zhao H."/>
        </authorList>
    </citation>
    <scope>NUCLEOTIDE SEQUENCE [LARGE SCALE GENOMIC DNA]</scope>
    <source>
        <strain evidence="2 3">CC-Bw-6</strain>
    </source>
</reference>
<organism evidence="2 3">
    <name type="scientific">Pseudoluteimonas lycopersici</name>
    <dbReference type="NCBI Taxonomy" id="1324796"/>
    <lineage>
        <taxon>Bacteria</taxon>
        <taxon>Pseudomonadati</taxon>
        <taxon>Pseudomonadota</taxon>
        <taxon>Gammaproteobacteria</taxon>
        <taxon>Lysobacterales</taxon>
        <taxon>Lysobacteraceae</taxon>
        <taxon>Pseudoluteimonas</taxon>
    </lineage>
</organism>
<sequence>MYPHRSAGTSNSPCGSAEAACATGRGCGFCVEACPERAIRLQRRDRAA</sequence>
<accession>A0A516V8D9</accession>
<keyword evidence="3" id="KW-1185">Reference proteome</keyword>
<dbReference type="AlphaFoldDB" id="A0A516V8D9"/>
<dbReference type="OrthoDB" id="9804603at2"/>
<dbReference type="Proteomes" id="UP000315891">
    <property type="component" value="Chromosome"/>
</dbReference>
<evidence type="ECO:0000259" key="1">
    <source>
        <dbReference type="PROSITE" id="PS51379"/>
    </source>
</evidence>
<protein>
    <recommendedName>
        <fullName evidence="1">4Fe-4S ferredoxin-type domain-containing protein</fullName>
    </recommendedName>
</protein>
<dbReference type="PROSITE" id="PS51379">
    <property type="entry name" value="4FE4S_FER_2"/>
    <property type="match status" value="1"/>
</dbReference>
<dbReference type="InterPro" id="IPR017896">
    <property type="entry name" value="4Fe4S_Fe-S-bd"/>
</dbReference>